<evidence type="ECO:0000313" key="1">
    <source>
        <dbReference type="EMBL" id="TVU49918.1"/>
    </source>
</evidence>
<dbReference type="EMBL" id="RWGY01000002">
    <property type="protein sequence ID" value="TVU49918.1"/>
    <property type="molecule type" value="Genomic_DNA"/>
</dbReference>
<protein>
    <submittedName>
        <fullName evidence="1">Uncharacterized protein</fullName>
    </submittedName>
</protein>
<feature type="non-terminal residue" evidence="1">
    <location>
        <position position="1"/>
    </location>
</feature>
<dbReference type="Proteomes" id="UP000324897">
    <property type="component" value="Chromosome 6"/>
</dbReference>
<evidence type="ECO:0000313" key="2">
    <source>
        <dbReference type="Proteomes" id="UP000324897"/>
    </source>
</evidence>
<reference evidence="1 2" key="1">
    <citation type="journal article" date="2019" name="Sci. Rep.">
        <title>A high-quality genome of Eragrostis curvula grass provides insights into Poaceae evolution and supports new strategies to enhance forage quality.</title>
        <authorList>
            <person name="Carballo J."/>
            <person name="Santos B.A.C.M."/>
            <person name="Zappacosta D."/>
            <person name="Garbus I."/>
            <person name="Selva J.P."/>
            <person name="Gallo C.A."/>
            <person name="Diaz A."/>
            <person name="Albertini E."/>
            <person name="Caccamo M."/>
            <person name="Echenique V."/>
        </authorList>
    </citation>
    <scope>NUCLEOTIDE SEQUENCE [LARGE SCALE GENOMIC DNA]</scope>
    <source>
        <strain evidence="2">cv. Victoria</strain>
        <tissue evidence="1">Leaf</tissue>
    </source>
</reference>
<gene>
    <name evidence="1" type="ORF">EJB05_01260</name>
</gene>
<comment type="caution">
    <text evidence="1">The sequence shown here is derived from an EMBL/GenBank/DDBJ whole genome shotgun (WGS) entry which is preliminary data.</text>
</comment>
<dbReference type="AlphaFoldDB" id="A0A5J9WP04"/>
<name>A0A5J9WP04_9POAL</name>
<organism evidence="1 2">
    <name type="scientific">Eragrostis curvula</name>
    <name type="common">weeping love grass</name>
    <dbReference type="NCBI Taxonomy" id="38414"/>
    <lineage>
        <taxon>Eukaryota</taxon>
        <taxon>Viridiplantae</taxon>
        <taxon>Streptophyta</taxon>
        <taxon>Embryophyta</taxon>
        <taxon>Tracheophyta</taxon>
        <taxon>Spermatophyta</taxon>
        <taxon>Magnoliopsida</taxon>
        <taxon>Liliopsida</taxon>
        <taxon>Poales</taxon>
        <taxon>Poaceae</taxon>
        <taxon>PACMAD clade</taxon>
        <taxon>Chloridoideae</taxon>
        <taxon>Eragrostideae</taxon>
        <taxon>Eragrostidinae</taxon>
        <taxon>Eragrostis</taxon>
    </lineage>
</organism>
<accession>A0A5J9WP04</accession>
<dbReference type="Gramene" id="TVU49918">
    <property type="protein sequence ID" value="TVU49918"/>
    <property type="gene ID" value="EJB05_01260"/>
</dbReference>
<proteinExistence type="predicted"/>
<keyword evidence="2" id="KW-1185">Reference proteome</keyword>
<sequence>MSAFAWACISEGLNPEPHAFYRVYQARHTPTYDHEQHLSPCFGVVGFEAREGFLTPLGSFDPPPFDEWVKDWFYYKYLAIDFYTGKAAGIWITNDLEPSHNGLISQCVDAFRRVSQRMTLRDILEECFAAGVFPLARRSWRPSSFGRNKFGLRMPVFPSISGPCMILPCVSLPLIASSCFLPFFYSFSLHFVAFAGFNLWSPQDRVTSFLGKFSRKEWVESTRRGISVRINRFYLSFDLCLHNRPFPGDNSCERDIFPYFSISGSSTVEMDPSLAVVTPDVESIPRNTEIPSSPGSLLVPTYSFIFEEPSPDAPSNSAIPPAVLDIACESSSMIPSEGLQGSLAAASNVVCTDVIEKRSELVNSCPLVPECSKGTFGLPKKSSFFGLLGKRKLSEVSGPSQDITSTSGTALPSISVAVPPSQSSNPDASSLGSLELDVETMLSSINDDIQASGALESAARKVRFPKVELGLSNLSGDVLFRSLVAHQIKSIILTRACPREFQDSSGDLQLASSLQASLSAKDDSLKASSAATSDLLAEVEVLRSHKSKVISDLSVLEEKIHERKASLEKEKLFNEHLLSRLSKASQLKISSVDNSFAKSLVLCDLVKELVQALGAKYDEVPADASLEVLGEWLRLNLAGLVDICRSFSYDAVVLMIRDLLHSFSCEGSDAINLVSCSDFSMKPSDPSHDFGAVEGKCMCLINDFWWNRVKCLVPDFPEGSS</sequence>